<dbReference type="STRING" id="1157490.EL26_09340"/>
<dbReference type="PROSITE" id="PS50005">
    <property type="entry name" value="TPR"/>
    <property type="match status" value="1"/>
</dbReference>
<evidence type="ECO:0000313" key="4">
    <source>
        <dbReference type="EMBL" id="KEO83605.1"/>
    </source>
</evidence>
<comment type="caution">
    <text evidence="4">The sequence shown here is derived from an EMBL/GenBank/DDBJ whole genome shotgun (WGS) entry which is preliminary data.</text>
</comment>
<dbReference type="PANTHER" id="PTHR45586:SF1">
    <property type="entry name" value="LIPOPOLYSACCHARIDE ASSEMBLY PROTEIN B"/>
    <property type="match status" value="1"/>
</dbReference>
<dbReference type="Proteomes" id="UP000027931">
    <property type="component" value="Unassembled WGS sequence"/>
</dbReference>
<accession>A0A074LT04</accession>
<evidence type="ECO:0000256" key="3">
    <source>
        <dbReference type="PROSITE-ProRule" id="PRU00339"/>
    </source>
</evidence>
<dbReference type="Pfam" id="PF13432">
    <property type="entry name" value="TPR_16"/>
    <property type="match status" value="1"/>
</dbReference>
<dbReference type="SUPFAM" id="SSF48452">
    <property type="entry name" value="TPR-like"/>
    <property type="match status" value="1"/>
</dbReference>
<dbReference type="Pfam" id="PF13176">
    <property type="entry name" value="TPR_7"/>
    <property type="match status" value="1"/>
</dbReference>
<feature type="repeat" description="TPR" evidence="3">
    <location>
        <begin position="451"/>
        <end position="484"/>
    </location>
</feature>
<evidence type="ECO:0000256" key="1">
    <source>
        <dbReference type="ARBA" id="ARBA00022737"/>
    </source>
</evidence>
<dbReference type="AlphaFoldDB" id="A0A074LT04"/>
<gene>
    <name evidence="4" type="ORF">EL26_09340</name>
</gene>
<dbReference type="EMBL" id="JMIR01000010">
    <property type="protein sequence ID" value="KEO83605.1"/>
    <property type="molecule type" value="Genomic_DNA"/>
</dbReference>
<dbReference type="OrthoDB" id="221093at2"/>
<evidence type="ECO:0000313" key="5">
    <source>
        <dbReference type="Proteomes" id="UP000027931"/>
    </source>
</evidence>
<organism evidence="4 5">
    <name type="scientific">Tumebacillus flagellatus</name>
    <dbReference type="NCBI Taxonomy" id="1157490"/>
    <lineage>
        <taxon>Bacteria</taxon>
        <taxon>Bacillati</taxon>
        <taxon>Bacillota</taxon>
        <taxon>Bacilli</taxon>
        <taxon>Bacillales</taxon>
        <taxon>Alicyclobacillaceae</taxon>
        <taxon>Tumebacillus</taxon>
    </lineage>
</organism>
<protein>
    <recommendedName>
        <fullName evidence="6">Tetratricopeptide repeat protein</fullName>
    </recommendedName>
</protein>
<dbReference type="Gene3D" id="1.25.40.10">
    <property type="entry name" value="Tetratricopeptide repeat domain"/>
    <property type="match status" value="2"/>
</dbReference>
<dbReference type="SMART" id="SM00028">
    <property type="entry name" value="TPR"/>
    <property type="match status" value="5"/>
</dbReference>
<evidence type="ECO:0000256" key="2">
    <source>
        <dbReference type="ARBA" id="ARBA00022803"/>
    </source>
</evidence>
<dbReference type="PANTHER" id="PTHR45586">
    <property type="entry name" value="TPR REPEAT-CONTAINING PROTEIN PA4667"/>
    <property type="match status" value="1"/>
</dbReference>
<keyword evidence="2 3" id="KW-0802">TPR repeat</keyword>
<name>A0A074LT04_9BACL</name>
<dbReference type="InterPro" id="IPR019734">
    <property type="entry name" value="TPR_rpt"/>
</dbReference>
<keyword evidence="1" id="KW-0677">Repeat</keyword>
<dbReference type="eggNOG" id="COG0457">
    <property type="taxonomic scope" value="Bacteria"/>
</dbReference>
<proteinExistence type="predicted"/>
<dbReference type="Pfam" id="PF13181">
    <property type="entry name" value="TPR_8"/>
    <property type="match status" value="1"/>
</dbReference>
<keyword evidence="5" id="KW-1185">Reference proteome</keyword>
<reference evidence="4 5" key="1">
    <citation type="journal article" date="2013" name="Int. J. Syst. Evol. Microbiol.">
        <title>Tumebacillus flagellatus sp. nov., an alpha-amylase/pullulanase-producing bacterium isolated from cassava wastewater.</title>
        <authorList>
            <person name="Wang Q."/>
            <person name="Xie N."/>
            <person name="Qin Y."/>
            <person name="Shen N."/>
            <person name="Zhu J."/>
            <person name="Mi H."/>
            <person name="Huang R."/>
        </authorList>
    </citation>
    <scope>NUCLEOTIDE SEQUENCE [LARGE SCALE GENOMIC DNA]</scope>
    <source>
        <strain evidence="4 5">GST4</strain>
    </source>
</reference>
<dbReference type="InterPro" id="IPR051012">
    <property type="entry name" value="CellSynth/LPSAsmb/PSIAsmb"/>
</dbReference>
<dbReference type="RefSeq" id="WP_038087029.1">
    <property type="nucleotide sequence ID" value="NZ_JMIR01000010.1"/>
</dbReference>
<evidence type="ECO:0008006" key="6">
    <source>
        <dbReference type="Google" id="ProtNLM"/>
    </source>
</evidence>
<dbReference type="InterPro" id="IPR011990">
    <property type="entry name" value="TPR-like_helical_dom_sf"/>
</dbReference>
<sequence length="499" mass="55390">MKRVLLLPWSLPDSQGKQMCAFARQMPRYLSLRLGEAGAADAVFAPFCLESEEGPQLVISGQTQKVEELCEIGEQYEAQYVVGGLLTMGEDEARVGLQVVDVRSGRETIRTVIGSLAECRAFFTVLMQELLAEIEPQGTPQALGCEDLSPHWEANAAFFTALDRMLAAELGEVASPQAMFEDFFAAVERDPAWEEGAEQLIGAALDVGLEDQLSCGVQALERLTAVRPLMHKAWEALGWLYHADGRVQDVIRVMEQARALAPAEFHSHHRLSAAYRQSQRFAEAEMQLRLGLAGDPDNIPLLNELGVVLDEMGRHLESAECFARLVELSPISGAFHANLAVTLQRLGRLAEAEAAFQDGMRALDPHWNVYVNYAELLEEAGRPLDWVQVLFAGIRALNDRPDEQTDLATRLVAGVHKWISGKQCPPEVEQKGRGWLIGLLESLLETLPEHQSSSVVLSELYRLDGRQEQAIQCLERVAERDPDNVYLHIHINTLKAGRE</sequence>